<comment type="caution">
    <text evidence="2">The sequence shown here is derived from an EMBL/GenBank/DDBJ whole genome shotgun (WGS) entry which is preliminary data.</text>
</comment>
<feature type="compositionally biased region" description="Basic and acidic residues" evidence="1">
    <location>
        <begin position="10"/>
        <end position="20"/>
    </location>
</feature>
<dbReference type="Proteomes" id="UP000608530">
    <property type="component" value="Unassembled WGS sequence"/>
</dbReference>
<evidence type="ECO:0000313" key="2">
    <source>
        <dbReference type="EMBL" id="MBK0419837.1"/>
    </source>
</evidence>
<dbReference type="EMBL" id="JAEHOH010000017">
    <property type="protein sequence ID" value="MBK0419837.1"/>
    <property type="molecule type" value="Genomic_DNA"/>
</dbReference>
<feature type="region of interest" description="Disordered" evidence="1">
    <location>
        <begin position="1"/>
        <end position="21"/>
    </location>
</feature>
<sequence length="77" mass="8448">MSTEENTGNDEERLDDRSPDDVETVATIMVEVRDTAGAAAPRDEVEEMIRTRLDRAGIDLPESEIADLATQLVEGTD</sequence>
<gene>
    <name evidence="2" type="ORF">JD276_12410</name>
</gene>
<protein>
    <submittedName>
        <fullName evidence="2">Uncharacterized protein</fullName>
    </submittedName>
</protein>
<proteinExistence type="predicted"/>
<evidence type="ECO:0000256" key="1">
    <source>
        <dbReference type="SAM" id="MobiDB-lite"/>
    </source>
</evidence>
<evidence type="ECO:0000313" key="3">
    <source>
        <dbReference type="Proteomes" id="UP000608530"/>
    </source>
</evidence>
<dbReference type="AlphaFoldDB" id="A0A934UWE6"/>
<keyword evidence="3" id="KW-1185">Reference proteome</keyword>
<dbReference type="RefSeq" id="WP_200115975.1">
    <property type="nucleotide sequence ID" value="NZ_JAEHOH010000017.1"/>
</dbReference>
<reference evidence="2" key="1">
    <citation type="submission" date="2020-12" db="EMBL/GenBank/DDBJ databases">
        <title>Leucobacter sp. CAS1, isolated from Chromium sludge.</title>
        <authorList>
            <person name="Xu Z."/>
        </authorList>
    </citation>
    <scope>NUCLEOTIDE SEQUENCE</scope>
    <source>
        <strain evidence="2">CSA1</strain>
    </source>
</reference>
<accession>A0A934UWE6</accession>
<name>A0A934UWE6_9MICO</name>
<organism evidence="2 3">
    <name type="scientific">Leucobacter chromiisoli</name>
    <dbReference type="NCBI Taxonomy" id="2796471"/>
    <lineage>
        <taxon>Bacteria</taxon>
        <taxon>Bacillati</taxon>
        <taxon>Actinomycetota</taxon>
        <taxon>Actinomycetes</taxon>
        <taxon>Micrococcales</taxon>
        <taxon>Microbacteriaceae</taxon>
        <taxon>Leucobacter</taxon>
    </lineage>
</organism>